<dbReference type="CDD" id="cd00146">
    <property type="entry name" value="PKD"/>
    <property type="match status" value="1"/>
</dbReference>
<dbReference type="RefSeq" id="WP_255035675.1">
    <property type="nucleotide sequence ID" value="NZ_RJUF01000004.1"/>
</dbReference>
<evidence type="ECO:0000313" key="4">
    <source>
        <dbReference type="Proteomes" id="UP001204144"/>
    </source>
</evidence>
<dbReference type="InterPro" id="IPR000601">
    <property type="entry name" value="PKD_dom"/>
</dbReference>
<dbReference type="Proteomes" id="UP001204144">
    <property type="component" value="Unassembled WGS sequence"/>
</dbReference>
<keyword evidence="4" id="KW-1185">Reference proteome</keyword>
<dbReference type="EMBL" id="RJUF01000004">
    <property type="protein sequence ID" value="MCP9761927.1"/>
    <property type="molecule type" value="Genomic_DNA"/>
</dbReference>
<gene>
    <name evidence="3" type="ORF">EGI31_03095</name>
</gene>
<dbReference type="SMART" id="SM00089">
    <property type="entry name" value="PKD"/>
    <property type="match status" value="2"/>
</dbReference>
<reference evidence="3 4" key="1">
    <citation type="submission" date="2018-11" db="EMBL/GenBank/DDBJ databases">
        <title>Novel bacteria species description.</title>
        <authorList>
            <person name="Han J.-H."/>
        </authorList>
    </citation>
    <scope>NUCLEOTIDE SEQUENCE [LARGE SCALE GENOMIC DNA]</scope>
    <source>
        <strain evidence="3 4">KCTC23259</strain>
    </source>
</reference>
<dbReference type="Pfam" id="PF13585">
    <property type="entry name" value="CHU_C"/>
    <property type="match status" value="1"/>
</dbReference>
<organism evidence="3 4">
    <name type="scientific">Lacihabitans soyangensis</name>
    <dbReference type="NCBI Taxonomy" id="869394"/>
    <lineage>
        <taxon>Bacteria</taxon>
        <taxon>Pseudomonadati</taxon>
        <taxon>Bacteroidota</taxon>
        <taxon>Cytophagia</taxon>
        <taxon>Cytophagales</taxon>
        <taxon>Leadbetterellaceae</taxon>
        <taxon>Lacihabitans</taxon>
    </lineage>
</organism>
<dbReference type="InterPro" id="IPR026341">
    <property type="entry name" value="T9SS_type_B"/>
</dbReference>
<keyword evidence="1" id="KW-0732">Signal</keyword>
<evidence type="ECO:0000313" key="3">
    <source>
        <dbReference type="EMBL" id="MCP9761927.1"/>
    </source>
</evidence>
<evidence type="ECO:0000256" key="1">
    <source>
        <dbReference type="SAM" id="SignalP"/>
    </source>
</evidence>
<dbReference type="AlphaFoldDB" id="A0AAE3GZ52"/>
<evidence type="ECO:0000259" key="2">
    <source>
        <dbReference type="PROSITE" id="PS50093"/>
    </source>
</evidence>
<dbReference type="PROSITE" id="PS50093">
    <property type="entry name" value="PKD"/>
    <property type="match status" value="2"/>
</dbReference>
<feature type="signal peptide" evidence="1">
    <location>
        <begin position="1"/>
        <end position="25"/>
    </location>
</feature>
<dbReference type="Gene3D" id="2.60.40.10">
    <property type="entry name" value="Immunoglobulins"/>
    <property type="match status" value="1"/>
</dbReference>
<dbReference type="InterPro" id="IPR013783">
    <property type="entry name" value="Ig-like_fold"/>
</dbReference>
<dbReference type="InterPro" id="IPR035986">
    <property type="entry name" value="PKD_dom_sf"/>
</dbReference>
<accession>A0AAE3GZ52</accession>
<dbReference type="Pfam" id="PF18911">
    <property type="entry name" value="PKD_4"/>
    <property type="match status" value="1"/>
</dbReference>
<feature type="chain" id="PRO_5041898290" evidence="1">
    <location>
        <begin position="26"/>
        <end position="879"/>
    </location>
</feature>
<dbReference type="SUPFAM" id="SSF49299">
    <property type="entry name" value="PKD domain"/>
    <property type="match status" value="2"/>
</dbReference>
<comment type="caution">
    <text evidence="3">The sequence shown here is derived from an EMBL/GenBank/DDBJ whole genome shotgun (WGS) entry which is preliminary data.</text>
</comment>
<dbReference type="NCBIfam" id="TIGR04131">
    <property type="entry name" value="Bac_Flav_CTERM"/>
    <property type="match status" value="1"/>
</dbReference>
<dbReference type="SUPFAM" id="SSF82171">
    <property type="entry name" value="DPP6 N-terminal domain-like"/>
    <property type="match status" value="1"/>
</dbReference>
<feature type="domain" description="PKD" evidence="2">
    <location>
        <begin position="637"/>
        <end position="667"/>
    </location>
</feature>
<proteinExistence type="predicted"/>
<name>A0AAE3GZ52_9BACT</name>
<dbReference type="InterPro" id="IPR022409">
    <property type="entry name" value="PKD/Chitinase_dom"/>
</dbReference>
<sequence>MKNWVKIFQALLITLLLGVVGSVHAQFYVSPKVCVTDISMDPATGQMIGCEKRTSFFDTDPSSTAWFWDFGDGGQSISRNPQYPYQSPGTYTVRLNRTLANGTLDVQTRDVTVGTFPTQPKFNDKISADTTVCESSSLELNPFKLQLAGNVKYRWFPTGDTTKTITVDTSGCYSVEVFDAVSGCSRSAKINVKFCLQESSSGGGSEKWYFGKGGSLEFGVEGDSTERDSLANEGDLNPDLTIEDPTYKPSDSNDLSLVNTNGAVAMVYDKNNNLVFYTDGTKLFAGSDDSEIFTASGTNFTVGNPNSAQGLTLVPKPNCNSCNFTEYYLLSQNPVTKLLSYSVIDMRYNNRKGAVVEQNIPIAFTASEKMAAIRSSNDSAYVMYSFDYKKGAFNILTIDSTGIKTTEQIIGSPVVDSSSSIGYIAISPNGRKLAHGVVIAGRNYVEIFDRNLNTNTLSNPMLIDLNIAAPPVVYGVAFGSNSDILYTTVKGNPALNQDSYLVQLALFLGDAASIAAQKEIISQRRGEEFGALMLGPVYGAGTKYLYMSVNNKNFLPYLQNPDVKGNAAVVGLTYVPGSAKFGAPLDGLATLGLPNILAPAAEQEGEGISANYSGNCQNSPTILTTQGICSPMRNKVTWYFHDGTSKEGTQTSYTYTKPGWYPIRMVIEVFQKSKISSVVNNQVVDRLTETECTEEEYTGTIYIKPAPVTQLPRTLYICFEEFEKKAFGPSPKGGDSFDYTWMTSLGTTLSRDSAYVFDIPATYLLDVENNFGCLAKDTITVREGCEPELFLPDVFTPNDDNLNNDLEVIPAYITDFDFKVFNRWGELVFTSKNPEIKWDGKFKGKVFGNQLYPYIINYRSKYFPERGELQTRGSILILK</sequence>
<protein>
    <submittedName>
        <fullName evidence="3">PKD domain-containing protein</fullName>
    </submittedName>
</protein>
<feature type="domain" description="PKD" evidence="2">
    <location>
        <begin position="60"/>
        <end position="113"/>
    </location>
</feature>